<dbReference type="PANTHER" id="PTHR30511:SF0">
    <property type="entry name" value="ALANINE RACEMASE, CATABOLIC-RELATED"/>
    <property type="match status" value="1"/>
</dbReference>
<protein>
    <recommendedName>
        <fullName evidence="5">Alanine racemase</fullName>
        <ecNumber evidence="5">5.1.1.1</ecNumber>
    </recommendedName>
</protein>
<feature type="active site" description="Proton acceptor; specific for D-alanine" evidence="5">
    <location>
        <position position="35"/>
    </location>
</feature>
<dbReference type="AlphaFoldDB" id="A0A380NNR5"/>
<evidence type="ECO:0000256" key="2">
    <source>
        <dbReference type="ARBA" id="ARBA00001933"/>
    </source>
</evidence>
<dbReference type="RefSeq" id="WP_115310728.1">
    <property type="nucleotide sequence ID" value="NZ_UHIO01000001.1"/>
</dbReference>
<dbReference type="InterPro" id="IPR009006">
    <property type="entry name" value="Ala_racemase/Decarboxylase_C"/>
</dbReference>
<comment type="pathway">
    <text evidence="5">Amino-acid biosynthesis; D-alanine biosynthesis; D-alanine from L-alanine: step 1/1.</text>
</comment>
<organism evidence="9 10">
    <name type="scientific">Veillonella criceti</name>
    <dbReference type="NCBI Taxonomy" id="103891"/>
    <lineage>
        <taxon>Bacteria</taxon>
        <taxon>Bacillati</taxon>
        <taxon>Bacillota</taxon>
        <taxon>Negativicutes</taxon>
        <taxon>Veillonellales</taxon>
        <taxon>Veillonellaceae</taxon>
        <taxon>Veillonella</taxon>
    </lineage>
</organism>
<dbReference type="SUPFAM" id="SSF51419">
    <property type="entry name" value="PLP-binding barrel"/>
    <property type="match status" value="1"/>
</dbReference>
<evidence type="ECO:0000256" key="1">
    <source>
        <dbReference type="ARBA" id="ARBA00000316"/>
    </source>
</evidence>
<reference evidence="9 10" key="1">
    <citation type="submission" date="2018-06" db="EMBL/GenBank/DDBJ databases">
        <authorList>
            <consortium name="Pathogen Informatics"/>
            <person name="Doyle S."/>
        </authorList>
    </citation>
    <scope>NUCLEOTIDE SEQUENCE [LARGE SCALE GENOMIC DNA]</scope>
    <source>
        <strain evidence="9 10">NCTC12020</strain>
    </source>
</reference>
<dbReference type="PRINTS" id="PR00992">
    <property type="entry name" value="ALARACEMASE"/>
</dbReference>
<evidence type="ECO:0000259" key="8">
    <source>
        <dbReference type="SMART" id="SM01005"/>
    </source>
</evidence>
<dbReference type="EC" id="5.1.1.1" evidence="5"/>
<dbReference type="PROSITE" id="PS00395">
    <property type="entry name" value="ALANINE_RACEMASE"/>
    <property type="match status" value="1"/>
</dbReference>
<dbReference type="Gene3D" id="2.40.37.10">
    <property type="entry name" value="Lyase, Ornithine Decarboxylase, Chain A, domain 1"/>
    <property type="match status" value="1"/>
</dbReference>
<dbReference type="SMART" id="SM01005">
    <property type="entry name" value="Ala_racemase_C"/>
    <property type="match status" value="1"/>
</dbReference>
<dbReference type="SUPFAM" id="SSF50621">
    <property type="entry name" value="Alanine racemase C-terminal domain-like"/>
    <property type="match status" value="1"/>
</dbReference>
<dbReference type="InterPro" id="IPR020622">
    <property type="entry name" value="Ala_racemase_pyridoxalP-BS"/>
</dbReference>
<feature type="domain" description="Alanine racemase C-terminal" evidence="8">
    <location>
        <begin position="241"/>
        <end position="369"/>
    </location>
</feature>
<dbReference type="NCBIfam" id="TIGR00492">
    <property type="entry name" value="alr"/>
    <property type="match status" value="1"/>
</dbReference>
<dbReference type="PANTHER" id="PTHR30511">
    <property type="entry name" value="ALANINE RACEMASE"/>
    <property type="match status" value="1"/>
</dbReference>
<dbReference type="CDD" id="cd00430">
    <property type="entry name" value="PLPDE_III_AR"/>
    <property type="match status" value="1"/>
</dbReference>
<proteinExistence type="inferred from homology"/>
<dbReference type="Gene3D" id="3.20.20.10">
    <property type="entry name" value="Alanine racemase"/>
    <property type="match status" value="1"/>
</dbReference>
<dbReference type="InterPro" id="IPR000821">
    <property type="entry name" value="Ala_racemase"/>
</dbReference>
<dbReference type="HAMAP" id="MF_01201">
    <property type="entry name" value="Ala_racemase"/>
    <property type="match status" value="1"/>
</dbReference>
<name>A0A380NNR5_9FIRM</name>
<dbReference type="GO" id="GO:0005829">
    <property type="term" value="C:cytosol"/>
    <property type="evidence" value="ECO:0007669"/>
    <property type="project" value="TreeGrafter"/>
</dbReference>
<comment type="similarity">
    <text evidence="5">Belongs to the alanine racemase family.</text>
</comment>
<feature type="modified residue" description="N6-(pyridoxal phosphate)lysine" evidence="5 6">
    <location>
        <position position="35"/>
    </location>
</feature>
<dbReference type="InterPro" id="IPR001608">
    <property type="entry name" value="Ala_racemase_N"/>
</dbReference>
<keyword evidence="3 5" id="KW-0663">Pyridoxal phosphate</keyword>
<gene>
    <name evidence="9" type="primary">alr</name>
    <name evidence="9" type="ORF">NCTC12020_01614</name>
</gene>
<dbReference type="Pfam" id="PF00842">
    <property type="entry name" value="Ala_racemase_C"/>
    <property type="match status" value="1"/>
</dbReference>
<dbReference type="UniPathway" id="UPA00042">
    <property type="reaction ID" value="UER00497"/>
</dbReference>
<dbReference type="Pfam" id="PF01168">
    <property type="entry name" value="Ala_racemase_N"/>
    <property type="match status" value="1"/>
</dbReference>
<feature type="active site" description="Proton acceptor; specific for L-alanine" evidence="5">
    <location>
        <position position="262"/>
    </location>
</feature>
<comment type="catalytic activity">
    <reaction evidence="1 5">
        <text>L-alanine = D-alanine</text>
        <dbReference type="Rhea" id="RHEA:20249"/>
        <dbReference type="ChEBI" id="CHEBI:57416"/>
        <dbReference type="ChEBI" id="CHEBI:57972"/>
        <dbReference type="EC" id="5.1.1.1"/>
    </reaction>
</comment>
<evidence type="ECO:0000256" key="3">
    <source>
        <dbReference type="ARBA" id="ARBA00022898"/>
    </source>
</evidence>
<keyword evidence="4 5" id="KW-0413">Isomerase</keyword>
<dbReference type="FunFam" id="3.20.20.10:FF:000002">
    <property type="entry name" value="Alanine racemase"/>
    <property type="match status" value="1"/>
</dbReference>
<accession>A0A380NNR5</accession>
<evidence type="ECO:0000256" key="4">
    <source>
        <dbReference type="ARBA" id="ARBA00023235"/>
    </source>
</evidence>
<evidence type="ECO:0000256" key="6">
    <source>
        <dbReference type="PIRSR" id="PIRSR600821-50"/>
    </source>
</evidence>
<keyword evidence="10" id="KW-1185">Reference proteome</keyword>
<dbReference type="EMBL" id="UHIO01000001">
    <property type="protein sequence ID" value="SUP44342.1"/>
    <property type="molecule type" value="Genomic_DNA"/>
</dbReference>
<dbReference type="InterPro" id="IPR011079">
    <property type="entry name" value="Ala_racemase_C"/>
</dbReference>
<dbReference type="OrthoDB" id="9813814at2"/>
<evidence type="ECO:0000256" key="5">
    <source>
        <dbReference type="HAMAP-Rule" id="MF_01201"/>
    </source>
</evidence>
<evidence type="ECO:0000313" key="10">
    <source>
        <dbReference type="Proteomes" id="UP000255367"/>
    </source>
</evidence>
<feature type="binding site" evidence="5 7">
    <location>
        <position position="133"/>
    </location>
    <ligand>
        <name>substrate</name>
    </ligand>
</feature>
<comment type="function">
    <text evidence="5">Catalyzes the interconversion of L-alanine and D-alanine. May also act on other amino acids.</text>
</comment>
<sequence>MRPTHLEIDTAIIRENLRRIKDSLPEWSTSTAVIKANGYGHGSVMVGRIAVEEGYESLAVAFPEEALPLRAAGIMVPIYLLGITLPQSFDLIVESNSRPAICESTDLAALDACAARHETIIECCIAVDTGMHRIGVHPDRALDFMQEVESYPHLSVDGFFSHMASADAADKTSAHKQTELFRHMVEMIRAHRSEPFRFSMANSAGLLSVKDSLFTDARPGIIQYGIMPSLDVPNRLGLRPALSLHSKVVHVQHLKAGERIGYGGTYTTDRLTTVATIPVGYADGYPRSLSNRGAVLIHGHRCPIVGRVCMDQLMVAMPEGVPVHPGDEVVLIGTQGDESITVLEIATLVGTIPYEIFCDFSERVPRIYV</sequence>
<evidence type="ECO:0000313" key="9">
    <source>
        <dbReference type="EMBL" id="SUP44342.1"/>
    </source>
</evidence>
<evidence type="ECO:0000256" key="7">
    <source>
        <dbReference type="PIRSR" id="PIRSR600821-52"/>
    </source>
</evidence>
<dbReference type="GO" id="GO:0030632">
    <property type="term" value="P:D-alanine biosynthetic process"/>
    <property type="evidence" value="ECO:0007669"/>
    <property type="project" value="UniProtKB-UniRule"/>
</dbReference>
<dbReference type="Proteomes" id="UP000255367">
    <property type="component" value="Unassembled WGS sequence"/>
</dbReference>
<comment type="cofactor">
    <cofactor evidence="2 5 6">
        <name>pyridoxal 5'-phosphate</name>
        <dbReference type="ChEBI" id="CHEBI:597326"/>
    </cofactor>
</comment>
<dbReference type="GO" id="GO:0008784">
    <property type="term" value="F:alanine racemase activity"/>
    <property type="evidence" value="ECO:0007669"/>
    <property type="project" value="UniProtKB-UniRule"/>
</dbReference>
<dbReference type="GO" id="GO:0030170">
    <property type="term" value="F:pyridoxal phosphate binding"/>
    <property type="evidence" value="ECO:0007669"/>
    <property type="project" value="UniProtKB-UniRule"/>
</dbReference>
<feature type="binding site" evidence="5 7">
    <location>
        <position position="310"/>
    </location>
    <ligand>
        <name>substrate</name>
    </ligand>
</feature>
<dbReference type="InterPro" id="IPR029066">
    <property type="entry name" value="PLP-binding_barrel"/>
</dbReference>
<dbReference type="FunFam" id="2.40.37.10:FF:000006">
    <property type="entry name" value="Alanine racemase"/>
    <property type="match status" value="1"/>
</dbReference>